<comment type="subcellular location">
    <subcellularLocation>
        <location evidence="1">Membrane</location>
    </subcellularLocation>
</comment>
<comment type="similarity">
    <text evidence="2">Belongs to the Tim44 family.</text>
</comment>
<keyword evidence="3" id="KW-0809">Transit peptide</keyword>
<reference evidence="8 9" key="1">
    <citation type="submission" date="2019-03" db="EMBL/GenBank/DDBJ databases">
        <title>Genomic Encyclopedia of Type Strains, Phase IV (KMG-IV): sequencing the most valuable type-strain genomes for metagenomic binning, comparative biology and taxonomic classification.</title>
        <authorList>
            <person name="Goeker M."/>
        </authorList>
    </citation>
    <scope>NUCLEOTIDE SEQUENCE [LARGE SCALE GENOMIC DNA]</scope>
    <source>
        <strain evidence="8 9">DSM 102969</strain>
    </source>
</reference>
<dbReference type="InterPro" id="IPR039544">
    <property type="entry name" value="Tim44-like"/>
</dbReference>
<dbReference type="PANTHER" id="PTHR10721:SF1">
    <property type="entry name" value="MITOCHONDRIAL IMPORT INNER MEMBRANE TRANSLOCASE SUBUNIT TIM44"/>
    <property type="match status" value="1"/>
</dbReference>
<dbReference type="OrthoDB" id="9798618at2"/>
<dbReference type="GO" id="GO:0016020">
    <property type="term" value="C:membrane"/>
    <property type="evidence" value="ECO:0007669"/>
    <property type="project" value="UniProtKB-SubCell"/>
</dbReference>
<feature type="transmembrane region" description="Helical" evidence="6">
    <location>
        <begin position="6"/>
        <end position="23"/>
    </location>
</feature>
<proteinExistence type="inferred from homology"/>
<keyword evidence="9" id="KW-1185">Reference proteome</keyword>
<organism evidence="8 9">
    <name type="scientific">Oharaeibacter diazotrophicus</name>
    <dbReference type="NCBI Taxonomy" id="1920512"/>
    <lineage>
        <taxon>Bacteria</taxon>
        <taxon>Pseudomonadati</taxon>
        <taxon>Pseudomonadota</taxon>
        <taxon>Alphaproteobacteria</taxon>
        <taxon>Hyphomicrobiales</taxon>
        <taxon>Pleomorphomonadaceae</taxon>
        <taxon>Oharaeibacter</taxon>
    </lineage>
</organism>
<feature type="domain" description="Tim44-like" evidence="7">
    <location>
        <begin position="90"/>
        <end position="236"/>
    </location>
</feature>
<evidence type="ECO:0000256" key="6">
    <source>
        <dbReference type="SAM" id="Phobius"/>
    </source>
</evidence>
<dbReference type="PIRSF" id="PIRSF031890">
    <property type="entry name" value="UCP031890_transporter_Tim44"/>
    <property type="match status" value="1"/>
</dbReference>
<evidence type="ECO:0000256" key="4">
    <source>
        <dbReference type="ARBA" id="ARBA00023136"/>
    </source>
</evidence>
<dbReference type="AlphaFoldDB" id="A0A4R6RDF3"/>
<dbReference type="RefSeq" id="WP_126540295.1">
    <property type="nucleotide sequence ID" value="NZ_BSPM01000002.1"/>
</dbReference>
<evidence type="ECO:0000313" key="9">
    <source>
        <dbReference type="Proteomes" id="UP000294547"/>
    </source>
</evidence>
<dbReference type="GO" id="GO:0030150">
    <property type="term" value="P:protein import into mitochondrial matrix"/>
    <property type="evidence" value="ECO:0007669"/>
    <property type="project" value="TreeGrafter"/>
</dbReference>
<sequence length="238" mass="25732">MSGFLDFTSLIFLVVAVAIFWKLRSVLGRRTGNERPPHDPYARRDDTQAPRETAEANDNVVTLPRTGRTPPVGDAAADRIDEVAPAGSALNAALRTVVSADRSFDAGHFVAGARQAYEMVVGAFAAGDRATLEMLLAPEVFERFSAAIADRESRGESAETTFVGIDRADIVEAALKNGTVQITVRFVSKLISVTRDRAGTVIEGDPARVADVTDVWTFARDVRSRDPNWKLVATEAEA</sequence>
<feature type="region of interest" description="Disordered" evidence="5">
    <location>
        <begin position="31"/>
        <end position="75"/>
    </location>
</feature>
<dbReference type="Pfam" id="PF04280">
    <property type="entry name" value="Tim44"/>
    <property type="match status" value="1"/>
</dbReference>
<dbReference type="InterPro" id="IPR007379">
    <property type="entry name" value="Tim44-like_dom"/>
</dbReference>
<comment type="caution">
    <text evidence="8">The sequence shown here is derived from an EMBL/GenBank/DDBJ whole genome shotgun (WGS) entry which is preliminary data.</text>
</comment>
<protein>
    <submittedName>
        <fullName evidence="8">Putative lipid-binding transport protein (Tim44 family)</fullName>
    </submittedName>
</protein>
<gene>
    <name evidence="8" type="ORF">EDD54_2887</name>
</gene>
<keyword evidence="6" id="KW-1133">Transmembrane helix</keyword>
<dbReference type="GO" id="GO:0051087">
    <property type="term" value="F:protein-folding chaperone binding"/>
    <property type="evidence" value="ECO:0007669"/>
    <property type="project" value="TreeGrafter"/>
</dbReference>
<dbReference type="EMBL" id="SNXY01000008">
    <property type="protein sequence ID" value="TDP84281.1"/>
    <property type="molecule type" value="Genomic_DNA"/>
</dbReference>
<dbReference type="Gene3D" id="3.10.450.240">
    <property type="match status" value="1"/>
</dbReference>
<evidence type="ECO:0000256" key="3">
    <source>
        <dbReference type="ARBA" id="ARBA00022946"/>
    </source>
</evidence>
<dbReference type="SUPFAM" id="SSF54427">
    <property type="entry name" value="NTF2-like"/>
    <property type="match status" value="1"/>
</dbReference>
<dbReference type="Proteomes" id="UP000294547">
    <property type="component" value="Unassembled WGS sequence"/>
</dbReference>
<dbReference type="NCBIfam" id="NF033779">
    <property type="entry name" value="Tim44_TimA_adap"/>
    <property type="match status" value="1"/>
</dbReference>
<evidence type="ECO:0000256" key="2">
    <source>
        <dbReference type="ARBA" id="ARBA00009597"/>
    </source>
</evidence>
<dbReference type="InterPro" id="IPR032710">
    <property type="entry name" value="NTF2-like_dom_sf"/>
</dbReference>
<evidence type="ECO:0000259" key="7">
    <source>
        <dbReference type="SMART" id="SM00978"/>
    </source>
</evidence>
<keyword evidence="4 6" id="KW-0472">Membrane</keyword>
<name>A0A4R6RDF3_9HYPH</name>
<feature type="compositionally biased region" description="Basic and acidic residues" evidence="5">
    <location>
        <begin position="31"/>
        <end position="54"/>
    </location>
</feature>
<evidence type="ECO:0000256" key="5">
    <source>
        <dbReference type="SAM" id="MobiDB-lite"/>
    </source>
</evidence>
<dbReference type="SMART" id="SM00978">
    <property type="entry name" value="Tim44"/>
    <property type="match status" value="1"/>
</dbReference>
<dbReference type="InterPro" id="IPR016985">
    <property type="entry name" value="UCP031890_Tim44-rel"/>
</dbReference>
<dbReference type="PANTHER" id="PTHR10721">
    <property type="entry name" value="MITOCHONDRIAL IMPORT INNER MEMBRANE TRANSLOCASE SUBUNIT TIM44"/>
    <property type="match status" value="1"/>
</dbReference>
<accession>A0A4R6RDF3</accession>
<evidence type="ECO:0000256" key="1">
    <source>
        <dbReference type="ARBA" id="ARBA00004370"/>
    </source>
</evidence>
<keyword evidence="6" id="KW-0812">Transmembrane</keyword>
<evidence type="ECO:0000313" key="8">
    <source>
        <dbReference type="EMBL" id="TDP84281.1"/>
    </source>
</evidence>